<dbReference type="Pfam" id="PF01569">
    <property type="entry name" value="PAP2"/>
    <property type="match status" value="1"/>
</dbReference>
<feature type="domain" description="Phosphatidic acid phosphatase type 2/haloperoxidase" evidence="3">
    <location>
        <begin position="300"/>
        <end position="420"/>
    </location>
</feature>
<evidence type="ECO:0000256" key="2">
    <source>
        <dbReference type="SAM" id="SignalP"/>
    </source>
</evidence>
<evidence type="ECO:0000313" key="5">
    <source>
        <dbReference type="Proteomes" id="UP001501710"/>
    </source>
</evidence>
<feature type="chain" id="PRO_5047283208" evidence="2">
    <location>
        <begin position="27"/>
        <end position="426"/>
    </location>
</feature>
<evidence type="ECO:0000313" key="4">
    <source>
        <dbReference type="EMBL" id="GAA4239949.1"/>
    </source>
</evidence>
<feature type="region of interest" description="Disordered" evidence="1">
    <location>
        <begin position="25"/>
        <end position="48"/>
    </location>
</feature>
<protein>
    <submittedName>
        <fullName evidence="4">Vanadium-dependent haloperoxidase</fullName>
    </submittedName>
</protein>
<gene>
    <name evidence="4" type="ORF">GCM10022254_62810</name>
</gene>
<dbReference type="EMBL" id="BAABAS010000021">
    <property type="protein sequence ID" value="GAA4239949.1"/>
    <property type="molecule type" value="Genomic_DNA"/>
</dbReference>
<dbReference type="CDD" id="cd03398">
    <property type="entry name" value="PAP2_haloperoxidase"/>
    <property type="match status" value="1"/>
</dbReference>
<dbReference type="InterPro" id="IPR036938">
    <property type="entry name" value="PAP2/HPO_sf"/>
</dbReference>
<feature type="compositionally biased region" description="Gly residues" evidence="1">
    <location>
        <begin position="30"/>
        <end position="41"/>
    </location>
</feature>
<dbReference type="SUPFAM" id="SSF48317">
    <property type="entry name" value="Acid phosphatase/Vanadium-dependent haloperoxidase"/>
    <property type="match status" value="1"/>
</dbReference>
<accession>A0ABP8CJR4</accession>
<dbReference type="PANTHER" id="PTHR34599">
    <property type="entry name" value="PEROXIDASE-RELATED"/>
    <property type="match status" value="1"/>
</dbReference>
<dbReference type="InterPro" id="IPR052559">
    <property type="entry name" value="V-haloperoxidase"/>
</dbReference>
<dbReference type="RefSeq" id="WP_344904293.1">
    <property type="nucleotide sequence ID" value="NZ_BAABAS010000021.1"/>
</dbReference>
<sequence length="426" mass="44283">MRRTLAVAGLAMGTAFALTAASGAQAAGTPGAGTPGAGTPGADGPTARGREVVIGWNRALLEIVRTPGAQPATVHPTRSFAILHTAIVVAAASPGGGRGRSKEAAAAQAGHDSLAALYPARRADLDRRLADELAKVPDGHAKAAGIRAGRRAAAAVLADRAHDGSDATPPPFVPGDRPGDYRPTPPTFPAPVFTHWAAVRPFALGRGDRFRSAPAPALASRAYAKGLNEVKSLGQDTSTTRTADQTVQARFWAAPIQNYWNEIAQNAARRHGIGLVATARLFAALDRTFADSVIAFYDGKYHYLVWRPITAIRAADTDGNPATHADPNWNPLAATPPDPSYPGAHSVVAEAGAAVLSTFFGPSDRFTVTSEALPGVTRSFTSYQDAADEAGLSRIYAGVHTRADHVAGELLGLRVARFVLTHGVTG</sequence>
<comment type="caution">
    <text evidence="4">The sequence shown here is derived from an EMBL/GenBank/DDBJ whole genome shotgun (WGS) entry which is preliminary data.</text>
</comment>
<keyword evidence="2" id="KW-0732">Signal</keyword>
<dbReference type="Proteomes" id="UP001501710">
    <property type="component" value="Unassembled WGS sequence"/>
</dbReference>
<reference evidence="5" key="1">
    <citation type="journal article" date="2019" name="Int. J. Syst. Evol. Microbiol.">
        <title>The Global Catalogue of Microorganisms (GCM) 10K type strain sequencing project: providing services to taxonomists for standard genome sequencing and annotation.</title>
        <authorList>
            <consortium name="The Broad Institute Genomics Platform"/>
            <consortium name="The Broad Institute Genome Sequencing Center for Infectious Disease"/>
            <person name="Wu L."/>
            <person name="Ma J."/>
        </authorList>
    </citation>
    <scope>NUCLEOTIDE SEQUENCE [LARGE SCALE GENOMIC DNA]</scope>
    <source>
        <strain evidence="5">JCM 17440</strain>
    </source>
</reference>
<feature type="signal peptide" evidence="2">
    <location>
        <begin position="1"/>
        <end position="26"/>
    </location>
</feature>
<organism evidence="4 5">
    <name type="scientific">Actinomadura meridiana</name>
    <dbReference type="NCBI Taxonomy" id="559626"/>
    <lineage>
        <taxon>Bacteria</taxon>
        <taxon>Bacillati</taxon>
        <taxon>Actinomycetota</taxon>
        <taxon>Actinomycetes</taxon>
        <taxon>Streptosporangiales</taxon>
        <taxon>Thermomonosporaceae</taxon>
        <taxon>Actinomadura</taxon>
    </lineage>
</organism>
<evidence type="ECO:0000259" key="3">
    <source>
        <dbReference type="Pfam" id="PF01569"/>
    </source>
</evidence>
<dbReference type="PANTHER" id="PTHR34599:SF1">
    <property type="entry name" value="PHOSPHATIDIC ACID PHOSPHATASE TYPE 2_HALOPEROXIDASE DOMAIN-CONTAINING PROTEIN"/>
    <property type="match status" value="1"/>
</dbReference>
<keyword evidence="5" id="KW-1185">Reference proteome</keyword>
<name>A0ABP8CJR4_9ACTN</name>
<dbReference type="Gene3D" id="1.10.606.20">
    <property type="match status" value="1"/>
</dbReference>
<proteinExistence type="predicted"/>
<evidence type="ECO:0000256" key="1">
    <source>
        <dbReference type="SAM" id="MobiDB-lite"/>
    </source>
</evidence>
<dbReference type="InterPro" id="IPR000326">
    <property type="entry name" value="PAP2/HPO"/>
</dbReference>